<dbReference type="AlphaFoldDB" id="A0A7J6A5C1"/>
<dbReference type="PANTHER" id="PTHR22902:SF27">
    <property type="entry name" value="PLECKSTRIN HOMOLOGY DOMAIN-CONTAINING FAMILY A MEMBER 3"/>
    <property type="match status" value="1"/>
</dbReference>
<reference evidence="4 5" key="1">
    <citation type="submission" date="2020-02" db="EMBL/GenBank/DDBJ databases">
        <title>A chromosome-scale genome assembly of the black bullhead catfish (Ameiurus melas).</title>
        <authorList>
            <person name="Wen M."/>
            <person name="Zham M."/>
            <person name="Cabau C."/>
            <person name="Klopp C."/>
            <person name="Donnadieu C."/>
            <person name="Roques C."/>
            <person name="Bouchez O."/>
            <person name="Lampietro C."/>
            <person name="Jouanno E."/>
            <person name="Herpin A."/>
            <person name="Louis A."/>
            <person name="Berthelot C."/>
            <person name="Parey E."/>
            <person name="Roest-Crollius H."/>
            <person name="Braasch I."/>
            <person name="Postlethwait J."/>
            <person name="Robinson-Rechavi M."/>
            <person name="Echchiki A."/>
            <person name="Begum T."/>
            <person name="Montfort J."/>
            <person name="Schartl M."/>
            <person name="Bobe J."/>
            <person name="Guiguen Y."/>
        </authorList>
    </citation>
    <scope>NUCLEOTIDE SEQUENCE [LARGE SCALE GENOMIC DNA]</scope>
    <source>
        <strain evidence="4">M_S1</strain>
        <tissue evidence="4">Blood</tissue>
    </source>
</reference>
<dbReference type="InterPro" id="IPR045188">
    <property type="entry name" value="Boi1/Boi2-like"/>
</dbReference>
<keyword evidence="1" id="KW-0597">Phosphoprotein</keyword>
<feature type="region of interest" description="Disordered" evidence="2">
    <location>
        <begin position="1"/>
        <end position="23"/>
    </location>
</feature>
<evidence type="ECO:0000256" key="1">
    <source>
        <dbReference type="ARBA" id="ARBA00022553"/>
    </source>
</evidence>
<evidence type="ECO:0000313" key="4">
    <source>
        <dbReference type="EMBL" id="KAF4077157.1"/>
    </source>
</evidence>
<organism evidence="4 5">
    <name type="scientific">Ameiurus melas</name>
    <name type="common">Black bullhead</name>
    <name type="synonym">Silurus melas</name>
    <dbReference type="NCBI Taxonomy" id="219545"/>
    <lineage>
        <taxon>Eukaryota</taxon>
        <taxon>Metazoa</taxon>
        <taxon>Chordata</taxon>
        <taxon>Craniata</taxon>
        <taxon>Vertebrata</taxon>
        <taxon>Euteleostomi</taxon>
        <taxon>Actinopterygii</taxon>
        <taxon>Neopterygii</taxon>
        <taxon>Teleostei</taxon>
        <taxon>Ostariophysi</taxon>
        <taxon>Siluriformes</taxon>
        <taxon>Ictaluridae</taxon>
        <taxon>Ameiurus</taxon>
    </lineage>
</organism>
<dbReference type="InterPro" id="IPR011993">
    <property type="entry name" value="PH-like_dom_sf"/>
</dbReference>
<evidence type="ECO:0000256" key="2">
    <source>
        <dbReference type="SAM" id="MobiDB-lite"/>
    </source>
</evidence>
<dbReference type="GO" id="GO:0005802">
    <property type="term" value="C:trans-Golgi network"/>
    <property type="evidence" value="ECO:0007669"/>
    <property type="project" value="TreeGrafter"/>
</dbReference>
<dbReference type="GO" id="GO:0055037">
    <property type="term" value="C:recycling endosome"/>
    <property type="evidence" value="ECO:0007669"/>
    <property type="project" value="TreeGrafter"/>
</dbReference>
<protein>
    <recommendedName>
        <fullName evidence="3">PH domain-containing protein</fullName>
    </recommendedName>
</protein>
<dbReference type="InterPro" id="IPR001849">
    <property type="entry name" value="PH_domain"/>
</dbReference>
<dbReference type="Proteomes" id="UP000593565">
    <property type="component" value="Unassembled WGS sequence"/>
</dbReference>
<gene>
    <name evidence="4" type="ORF">AMELA_G00204820</name>
</gene>
<dbReference type="GO" id="GO:0007032">
    <property type="term" value="P:endosome organization"/>
    <property type="evidence" value="ECO:0007669"/>
    <property type="project" value="TreeGrafter"/>
</dbReference>
<dbReference type="SUPFAM" id="SSF50729">
    <property type="entry name" value="PH domain-like"/>
    <property type="match status" value="1"/>
</dbReference>
<dbReference type="GO" id="GO:0001881">
    <property type="term" value="P:receptor recycling"/>
    <property type="evidence" value="ECO:0007669"/>
    <property type="project" value="TreeGrafter"/>
</dbReference>
<feature type="domain" description="PH" evidence="3">
    <location>
        <begin position="30"/>
        <end position="89"/>
    </location>
</feature>
<name>A0A7J6A5C1_AMEME</name>
<dbReference type="GO" id="GO:0005829">
    <property type="term" value="C:cytosol"/>
    <property type="evidence" value="ECO:0007669"/>
    <property type="project" value="GOC"/>
</dbReference>
<comment type="caution">
    <text evidence="4">The sequence shown here is derived from an EMBL/GenBank/DDBJ whole genome shotgun (WGS) entry which is preliminary data.</text>
</comment>
<dbReference type="EMBL" id="JAAGNN010000018">
    <property type="protein sequence ID" value="KAF4077157.1"/>
    <property type="molecule type" value="Genomic_DNA"/>
</dbReference>
<accession>A0A7J6A5C1</accession>
<sequence length="159" mass="17777">MSDNQSRSSSGSEEDLETDPGLHGGGVAEFSGVLSKWTNYIHGWQDRWVVLKNNTLSYYKSRDEREYGCRGVLCLSKAVIVPRSARSHTSRKRSWIDGFRSRAVGIRTPGTPKELLTALELALPFLEFDRDGQRLHSSPGRGPTHRPDCLYAAEGKEVI</sequence>
<keyword evidence="5" id="KW-1185">Reference proteome</keyword>
<dbReference type="GO" id="GO:0005769">
    <property type="term" value="C:early endosome"/>
    <property type="evidence" value="ECO:0007669"/>
    <property type="project" value="TreeGrafter"/>
</dbReference>
<proteinExistence type="predicted"/>
<dbReference type="Gene3D" id="2.30.29.30">
    <property type="entry name" value="Pleckstrin-homology domain (PH domain)/Phosphotyrosine-binding domain (PTB)"/>
    <property type="match status" value="1"/>
</dbReference>
<dbReference type="Pfam" id="PF00169">
    <property type="entry name" value="PH"/>
    <property type="match status" value="1"/>
</dbReference>
<evidence type="ECO:0000259" key="3">
    <source>
        <dbReference type="Pfam" id="PF00169"/>
    </source>
</evidence>
<evidence type="ECO:0000313" key="5">
    <source>
        <dbReference type="Proteomes" id="UP000593565"/>
    </source>
</evidence>
<dbReference type="PANTHER" id="PTHR22902">
    <property type="entry name" value="SESQUIPEDALIAN"/>
    <property type="match status" value="1"/>
</dbReference>
<feature type="compositionally biased region" description="Polar residues" evidence="2">
    <location>
        <begin position="1"/>
        <end position="11"/>
    </location>
</feature>
<dbReference type="GO" id="GO:0042147">
    <property type="term" value="P:retrograde transport, endosome to Golgi"/>
    <property type="evidence" value="ECO:0007669"/>
    <property type="project" value="TreeGrafter"/>
</dbReference>